<dbReference type="SUPFAM" id="SSF51445">
    <property type="entry name" value="(Trans)glycosidases"/>
    <property type="match status" value="1"/>
</dbReference>
<dbReference type="EMBL" id="CM001403">
    <property type="protein sequence ID" value="EHQ25699.1"/>
    <property type="molecule type" value="Genomic_DNA"/>
</dbReference>
<name>H1Y1Z6_9SPHI</name>
<feature type="signal peptide" evidence="1">
    <location>
        <begin position="1"/>
        <end position="16"/>
    </location>
</feature>
<sequence length="536" mass="59686">MKKFLSVLLFIVLAGAAIKTLTGCISSPSHTTVDQAGKYPVKPNAIKNMFGINCYEWNFLNNPFNINDVSHIYDPKMDVIKSFTGVRHYMDWSKIEATQGNYTFNPTHDGGWNFDAIYEGCKKNGIEVLVCLKTCPQWLVNTYPPGERDNENVPAPYSLSHSDPASYILQAKAGFQFAARYGYNKKVDPALVKVDSKPRWTGDQVNQPQIGMGLVKYIECDNERDKWWKGKRAQQNGSEYAANLSAFYDGDKGKLGKGVGVKNADPNMQVVMTGLASANVQFVKDMVEWCKKNRGYKPDGSIDLCFDVINYHFAPNDHKEHANGQATRGIAPELSEAGETADGFVSLSNSLKQHPPVWITETCYDINPGSPQRAIAIGNERTAVETQGDWLLRAALLYNRHGIKRAFYYQLFDDNGSAVQYSTSGLADGKTLERRPAADYALQVTKLMGNYEYKATISQDPLVDVYQLGDKKMFVLMIPDEKGRTGHFMLDLGKAKTALVHNLQIGKSTMGSTPEATTNGKFDMYVTETPIFVEVQ</sequence>
<feature type="chain" id="PRO_5003558170" description="Glycoside hydrolase family 42 N-terminal domain-containing protein" evidence="1">
    <location>
        <begin position="17"/>
        <end position="536"/>
    </location>
</feature>
<dbReference type="Gene3D" id="3.20.20.80">
    <property type="entry name" value="Glycosidases"/>
    <property type="match status" value="1"/>
</dbReference>
<dbReference type="AlphaFoldDB" id="H1Y1Z6"/>
<dbReference type="eggNOG" id="COG1874">
    <property type="taxonomic scope" value="Bacteria"/>
</dbReference>
<evidence type="ECO:0000313" key="3">
    <source>
        <dbReference type="Proteomes" id="UP000002774"/>
    </source>
</evidence>
<evidence type="ECO:0008006" key="4">
    <source>
        <dbReference type="Google" id="ProtNLM"/>
    </source>
</evidence>
<reference evidence="2" key="1">
    <citation type="submission" date="2011-09" db="EMBL/GenBank/DDBJ databases">
        <title>The permanent draft genome of Mucilaginibacter paludis DSM 18603.</title>
        <authorList>
            <consortium name="US DOE Joint Genome Institute (JGI-PGF)"/>
            <person name="Lucas S."/>
            <person name="Han J."/>
            <person name="Lapidus A."/>
            <person name="Bruce D."/>
            <person name="Goodwin L."/>
            <person name="Pitluck S."/>
            <person name="Peters L."/>
            <person name="Kyrpides N."/>
            <person name="Mavromatis K."/>
            <person name="Ivanova N."/>
            <person name="Mikhailova N."/>
            <person name="Held B."/>
            <person name="Detter J.C."/>
            <person name="Tapia R."/>
            <person name="Han C."/>
            <person name="Land M."/>
            <person name="Hauser L."/>
            <person name="Markowitz V."/>
            <person name="Cheng J.-F."/>
            <person name="Hugenholtz P."/>
            <person name="Woyke T."/>
            <person name="Wu D."/>
            <person name="Tindall B."/>
            <person name="Brambilla E."/>
            <person name="Klenk H.-P."/>
            <person name="Eisen J.A."/>
        </authorList>
    </citation>
    <scope>NUCLEOTIDE SEQUENCE [LARGE SCALE GENOMIC DNA]</scope>
    <source>
        <strain evidence="2">DSM 18603</strain>
    </source>
</reference>
<dbReference type="OrthoDB" id="177731at2"/>
<dbReference type="STRING" id="714943.Mucpa_1541"/>
<organism evidence="2 3">
    <name type="scientific">Mucilaginibacter paludis DSM 18603</name>
    <dbReference type="NCBI Taxonomy" id="714943"/>
    <lineage>
        <taxon>Bacteria</taxon>
        <taxon>Pseudomonadati</taxon>
        <taxon>Bacteroidota</taxon>
        <taxon>Sphingobacteriia</taxon>
        <taxon>Sphingobacteriales</taxon>
        <taxon>Sphingobacteriaceae</taxon>
        <taxon>Mucilaginibacter</taxon>
    </lineage>
</organism>
<dbReference type="HOGENOM" id="CLU_024858_0_0_10"/>
<dbReference type="RefSeq" id="WP_008505562.1">
    <property type="nucleotide sequence ID" value="NZ_CM001403.1"/>
</dbReference>
<dbReference type="Proteomes" id="UP000002774">
    <property type="component" value="Chromosome"/>
</dbReference>
<evidence type="ECO:0000313" key="2">
    <source>
        <dbReference type="EMBL" id="EHQ25699.1"/>
    </source>
</evidence>
<evidence type="ECO:0000256" key="1">
    <source>
        <dbReference type="SAM" id="SignalP"/>
    </source>
</evidence>
<gene>
    <name evidence="2" type="ORF">Mucpa_1541</name>
</gene>
<dbReference type="InterPro" id="IPR017853">
    <property type="entry name" value="GH"/>
</dbReference>
<protein>
    <recommendedName>
        <fullName evidence="4">Glycoside hydrolase family 42 N-terminal domain-containing protein</fullName>
    </recommendedName>
</protein>
<accession>H1Y1Z6</accession>
<keyword evidence="3" id="KW-1185">Reference proteome</keyword>
<keyword evidence="1" id="KW-0732">Signal</keyword>
<proteinExistence type="predicted"/>